<accession>A0A8S5LB47</accession>
<proteinExistence type="predicted"/>
<protein>
    <submittedName>
        <fullName evidence="1">Uncharacterized protein</fullName>
    </submittedName>
</protein>
<sequence length="40" mass="4788">MQRYTYLRTLARGRQQNIRVLANFNKYTCSHICTLNVVKI</sequence>
<evidence type="ECO:0000313" key="1">
    <source>
        <dbReference type="EMBL" id="DAD67159.1"/>
    </source>
</evidence>
<organism evidence="1">
    <name type="scientific">Siphoviridae sp. ctazQ13</name>
    <dbReference type="NCBI Taxonomy" id="2823587"/>
    <lineage>
        <taxon>Viruses</taxon>
        <taxon>Duplodnaviria</taxon>
        <taxon>Heunggongvirae</taxon>
        <taxon>Uroviricota</taxon>
        <taxon>Caudoviricetes</taxon>
    </lineage>
</organism>
<dbReference type="EMBL" id="BK014670">
    <property type="protein sequence ID" value="DAD67159.1"/>
    <property type="molecule type" value="Genomic_DNA"/>
</dbReference>
<reference evidence="1" key="1">
    <citation type="journal article" date="2021" name="Proc. Natl. Acad. Sci. U.S.A.">
        <title>A Catalog of Tens of Thousands of Viruses from Human Metagenomes Reveals Hidden Associations with Chronic Diseases.</title>
        <authorList>
            <person name="Tisza M.J."/>
            <person name="Buck C.B."/>
        </authorList>
    </citation>
    <scope>NUCLEOTIDE SEQUENCE</scope>
    <source>
        <strain evidence="1">CtazQ13</strain>
    </source>
</reference>
<name>A0A8S5LB47_9CAUD</name>